<dbReference type="AlphaFoldDB" id="A0A225UJ96"/>
<evidence type="ECO:0000313" key="3">
    <source>
        <dbReference type="Proteomes" id="UP000198211"/>
    </source>
</evidence>
<dbReference type="EMBL" id="NBNE01016780">
    <property type="protein sequence ID" value="OWY93058.1"/>
    <property type="molecule type" value="Genomic_DNA"/>
</dbReference>
<evidence type="ECO:0000313" key="2">
    <source>
        <dbReference type="EMBL" id="OWY93058.1"/>
    </source>
</evidence>
<dbReference type="Proteomes" id="UP000198211">
    <property type="component" value="Unassembled WGS sequence"/>
</dbReference>
<feature type="non-terminal residue" evidence="2">
    <location>
        <position position="1"/>
    </location>
</feature>
<feature type="compositionally biased region" description="Acidic residues" evidence="1">
    <location>
        <begin position="12"/>
        <end position="22"/>
    </location>
</feature>
<gene>
    <name evidence="2" type="ORF">PHMEG_00037683</name>
</gene>
<feature type="compositionally biased region" description="Basic and acidic residues" evidence="1">
    <location>
        <begin position="59"/>
        <end position="68"/>
    </location>
</feature>
<proteinExistence type="predicted"/>
<keyword evidence="2" id="KW-0645">Protease</keyword>
<dbReference type="GO" id="GO:0008233">
    <property type="term" value="F:peptidase activity"/>
    <property type="evidence" value="ECO:0007669"/>
    <property type="project" value="UniProtKB-KW"/>
</dbReference>
<keyword evidence="2" id="KW-0378">Hydrolase</keyword>
<dbReference type="GO" id="GO:0006508">
    <property type="term" value="P:proteolysis"/>
    <property type="evidence" value="ECO:0007669"/>
    <property type="project" value="UniProtKB-KW"/>
</dbReference>
<feature type="compositionally biased region" description="Polar residues" evidence="1">
    <location>
        <begin position="80"/>
        <end position="94"/>
    </location>
</feature>
<feature type="compositionally biased region" description="Basic and acidic residues" evidence="1">
    <location>
        <begin position="23"/>
        <end position="36"/>
    </location>
</feature>
<organism evidence="2 3">
    <name type="scientific">Phytophthora megakarya</name>
    <dbReference type="NCBI Taxonomy" id="4795"/>
    <lineage>
        <taxon>Eukaryota</taxon>
        <taxon>Sar</taxon>
        <taxon>Stramenopiles</taxon>
        <taxon>Oomycota</taxon>
        <taxon>Peronosporomycetes</taxon>
        <taxon>Peronosporales</taxon>
        <taxon>Peronosporaceae</taxon>
        <taxon>Phytophthora</taxon>
    </lineage>
</organism>
<evidence type="ECO:0000256" key="1">
    <source>
        <dbReference type="SAM" id="MobiDB-lite"/>
    </source>
</evidence>
<feature type="region of interest" description="Disordered" evidence="1">
    <location>
        <begin position="54"/>
        <end position="102"/>
    </location>
</feature>
<name>A0A225UJ96_9STRA</name>
<comment type="caution">
    <text evidence="2">The sequence shown here is derived from an EMBL/GenBank/DDBJ whole genome shotgun (WGS) entry which is preliminary data.</text>
</comment>
<keyword evidence="3" id="KW-1185">Reference proteome</keyword>
<protein>
    <submittedName>
        <fullName evidence="2">Eukaryotic/viral aspartic protease</fullName>
    </submittedName>
</protein>
<sequence length="224" mass="24823">IRHTELDHDVKDEDDYVDDELEDKAPVQEPDFHEDADVFVTKSGGVKSLSRSIADEFEEAGKPEPAHDDIDEFNDDLKKSSTMSRGTSQLTTQKDGNRSPINGDIPVANKTLGQCLNAILDTSNWVQLFAPKATRQAVWAELVEEISYPVNSTSTNQVTEGTVSLLMAMGMETHAYPSSTAFADWTASEAGTELQRSKRKLKTAFESKDVGADDNRWPDLLEKE</sequence>
<feature type="region of interest" description="Disordered" evidence="1">
    <location>
        <begin position="1"/>
        <end position="39"/>
    </location>
</feature>
<reference evidence="3" key="1">
    <citation type="submission" date="2017-03" db="EMBL/GenBank/DDBJ databases">
        <title>Phytopthora megakarya and P. palmivora, two closely related causual agents of cacao black pod achieved similar genome size and gene model numbers by different mechanisms.</title>
        <authorList>
            <person name="Ali S."/>
            <person name="Shao J."/>
            <person name="Larry D.J."/>
            <person name="Kronmiller B."/>
            <person name="Shen D."/>
            <person name="Strem M.D."/>
            <person name="Melnick R.L."/>
            <person name="Guiltinan M.J."/>
            <person name="Tyler B.M."/>
            <person name="Meinhardt L.W."/>
            <person name="Bailey B.A."/>
        </authorList>
    </citation>
    <scope>NUCLEOTIDE SEQUENCE [LARGE SCALE GENOMIC DNA]</scope>
    <source>
        <strain evidence="3">zdho120</strain>
    </source>
</reference>
<feature type="compositionally biased region" description="Basic and acidic residues" evidence="1">
    <location>
        <begin position="1"/>
        <end position="11"/>
    </location>
</feature>
<accession>A0A225UJ96</accession>